<comment type="caution">
    <text evidence="2">The sequence shown here is derived from an EMBL/GenBank/DDBJ whole genome shotgun (WGS) entry which is preliminary data.</text>
</comment>
<keyword evidence="3" id="KW-1185">Reference proteome</keyword>
<gene>
    <name evidence="2" type="ORF">ACFPJ5_19675</name>
</gene>
<dbReference type="Pfam" id="PF24033">
    <property type="entry name" value="DUF7342"/>
    <property type="match status" value="1"/>
</dbReference>
<protein>
    <recommendedName>
        <fullName evidence="4">Sugar-specific transcriptional regulator TrmB</fullName>
    </recommendedName>
</protein>
<dbReference type="Proteomes" id="UP001596201">
    <property type="component" value="Unassembled WGS sequence"/>
</dbReference>
<organism evidence="2 3">
    <name type="scientific">Salinirubrum litoreum</name>
    <dbReference type="NCBI Taxonomy" id="1126234"/>
    <lineage>
        <taxon>Archaea</taxon>
        <taxon>Methanobacteriati</taxon>
        <taxon>Methanobacteriota</taxon>
        <taxon>Stenosarchaea group</taxon>
        <taxon>Halobacteria</taxon>
        <taxon>Halobacteriales</taxon>
        <taxon>Haloferacaceae</taxon>
        <taxon>Salinirubrum</taxon>
    </lineage>
</organism>
<reference evidence="2 3" key="1">
    <citation type="journal article" date="2019" name="Int. J. Syst. Evol. Microbiol.">
        <title>The Global Catalogue of Microorganisms (GCM) 10K type strain sequencing project: providing services to taxonomists for standard genome sequencing and annotation.</title>
        <authorList>
            <consortium name="The Broad Institute Genomics Platform"/>
            <consortium name="The Broad Institute Genome Sequencing Center for Infectious Disease"/>
            <person name="Wu L."/>
            <person name="Ma J."/>
        </authorList>
    </citation>
    <scope>NUCLEOTIDE SEQUENCE [LARGE SCALE GENOMIC DNA]</scope>
    <source>
        <strain evidence="2 3">CGMCC 1.12237</strain>
    </source>
</reference>
<evidence type="ECO:0000313" key="2">
    <source>
        <dbReference type="EMBL" id="MFC5369152.1"/>
    </source>
</evidence>
<dbReference type="AlphaFoldDB" id="A0ABD5RGF5"/>
<dbReference type="EMBL" id="JBHSKX010000004">
    <property type="protein sequence ID" value="MFC5369152.1"/>
    <property type="molecule type" value="Genomic_DNA"/>
</dbReference>
<evidence type="ECO:0008006" key="4">
    <source>
        <dbReference type="Google" id="ProtNLM"/>
    </source>
</evidence>
<feature type="compositionally biased region" description="Basic and acidic residues" evidence="1">
    <location>
        <begin position="1"/>
        <end position="18"/>
    </location>
</feature>
<proteinExistence type="predicted"/>
<dbReference type="RefSeq" id="WP_227231205.1">
    <property type="nucleotide sequence ID" value="NZ_JAJCVJ010000003.1"/>
</dbReference>
<name>A0ABD5RGF5_9EURY</name>
<feature type="region of interest" description="Disordered" evidence="1">
    <location>
        <begin position="1"/>
        <end position="34"/>
    </location>
</feature>
<dbReference type="InterPro" id="IPR055766">
    <property type="entry name" value="DUF7342"/>
</dbReference>
<accession>A0ABD5RGF5</accession>
<sequence>MEEPREELSADADERAEAPDFEALTPPEELVRGERTRDDFFDAVLALDSPATANDVAELAGHGVDAAREYLDWFERMGIVTQVTESPATYERNQEYLNWRRVQKLRQEYATEELLDFLKTESERAENLESEFDVGSPDEISISRYASETDRSIEDVWERLSAWQTARRRVVLLERALTTESGDGADLQSAV</sequence>
<evidence type="ECO:0000313" key="3">
    <source>
        <dbReference type="Proteomes" id="UP001596201"/>
    </source>
</evidence>
<evidence type="ECO:0000256" key="1">
    <source>
        <dbReference type="SAM" id="MobiDB-lite"/>
    </source>
</evidence>